<proteinExistence type="inferred from homology"/>
<name>A0ABQ9N735_HEVBR</name>
<evidence type="ECO:0000256" key="8">
    <source>
        <dbReference type="ARBA" id="ARBA00023002"/>
    </source>
</evidence>
<keyword evidence="11" id="KW-0106">Calcium</keyword>
<comment type="similarity">
    <text evidence="3">Belongs to the peroxidase family. Ascorbate peroxidase subfamily.</text>
</comment>
<evidence type="ECO:0000256" key="1">
    <source>
        <dbReference type="ARBA" id="ARBA00000189"/>
    </source>
</evidence>
<comment type="caution">
    <text evidence="13">The sequence shown here is derived from an EMBL/GenBank/DDBJ whole genome shotgun (WGS) entry which is preliminary data.</text>
</comment>
<dbReference type="InterPro" id="IPR000823">
    <property type="entry name" value="Peroxidase_pln"/>
</dbReference>
<keyword evidence="7 11" id="KW-0479">Metal-binding</keyword>
<comment type="cofactor">
    <cofactor evidence="11">
        <name>Ca(2+)</name>
        <dbReference type="ChEBI" id="CHEBI:29108"/>
    </cofactor>
    <text evidence="11">Binds 2 calcium ions per subunit.</text>
</comment>
<accession>A0ABQ9N735</accession>
<keyword evidence="11" id="KW-0376">Hydrogen peroxide</keyword>
<protein>
    <recommendedName>
        <fullName evidence="4 11">Peroxidase</fullName>
        <ecNumber evidence="4 11">1.11.1.7</ecNumber>
    </recommendedName>
</protein>
<keyword evidence="10" id="KW-1015">Disulfide bond</keyword>
<evidence type="ECO:0000313" key="14">
    <source>
        <dbReference type="Proteomes" id="UP001174677"/>
    </source>
</evidence>
<dbReference type="PROSITE" id="PS00435">
    <property type="entry name" value="PEROXIDASE_1"/>
    <property type="match status" value="1"/>
</dbReference>
<evidence type="ECO:0000256" key="11">
    <source>
        <dbReference type="RuleBase" id="RU362060"/>
    </source>
</evidence>
<evidence type="ECO:0000313" key="13">
    <source>
        <dbReference type="EMBL" id="KAJ9187431.1"/>
    </source>
</evidence>
<reference evidence="13" key="1">
    <citation type="journal article" date="2023" name="Plant Biotechnol. J.">
        <title>Chromosome-level wild Hevea brasiliensis genome provides new tools for genomic-assisted breeding and valuable loci to elevate rubber yield.</title>
        <authorList>
            <person name="Cheng H."/>
            <person name="Song X."/>
            <person name="Hu Y."/>
            <person name="Wu T."/>
            <person name="Yang Q."/>
            <person name="An Z."/>
            <person name="Feng S."/>
            <person name="Deng Z."/>
            <person name="Wu W."/>
            <person name="Zeng X."/>
            <person name="Tu M."/>
            <person name="Wang X."/>
            <person name="Huang H."/>
        </authorList>
    </citation>
    <scope>NUCLEOTIDE SEQUENCE</scope>
    <source>
        <strain evidence="13">MT/VB/25A 57/8</strain>
    </source>
</reference>
<comment type="catalytic activity">
    <reaction evidence="1 11">
        <text>2 a phenolic donor + H2O2 = 2 a phenolic radical donor + 2 H2O</text>
        <dbReference type="Rhea" id="RHEA:56136"/>
        <dbReference type="ChEBI" id="CHEBI:15377"/>
        <dbReference type="ChEBI" id="CHEBI:16240"/>
        <dbReference type="ChEBI" id="CHEBI:139520"/>
        <dbReference type="ChEBI" id="CHEBI:139521"/>
        <dbReference type="EC" id="1.11.1.7"/>
    </reaction>
</comment>
<keyword evidence="8 11" id="KW-0560">Oxidoreductase</keyword>
<sequence>MLRRTMLICLLVAMLATLVQGQGTRVGFYSRTCPRAESIVSSTVATHFKSNPAIAPGLLRMHFHDCFVRGCDASILINGSNTEKTALPNLGLKGYEVIDDAKTQLEAACPGLVSCADILALAARDSVVLTGGRSWQVPTGRRDGRVSSASDTANLPGFTDSIDAQKQKFAAKGLNAQDLVTLVGGHTIGTTACQFFNYRLYNTTGNGSDPTISALFLPQLQALCPQNGDRTKRVALDTDSENKFDASFFGNLRNGRGILESDQKLWTDTSTRTFVQRFLGVRGLAALNFNVEFGKSMVKMSNIGVKTGSDSEIRKICSAIN</sequence>
<evidence type="ECO:0000256" key="10">
    <source>
        <dbReference type="ARBA" id="ARBA00023157"/>
    </source>
</evidence>
<gene>
    <name evidence="13" type="ORF">P3X46_002887</name>
</gene>
<dbReference type="CDD" id="cd00693">
    <property type="entry name" value="secretory_peroxidase"/>
    <property type="match status" value="1"/>
</dbReference>
<comment type="subcellular location">
    <subcellularLocation>
        <location evidence="11">Secreted</location>
    </subcellularLocation>
</comment>
<dbReference type="SUPFAM" id="SSF48113">
    <property type="entry name" value="Heme-dependent peroxidases"/>
    <property type="match status" value="1"/>
</dbReference>
<dbReference type="InterPro" id="IPR019793">
    <property type="entry name" value="Peroxidases_heam-ligand_BS"/>
</dbReference>
<evidence type="ECO:0000256" key="7">
    <source>
        <dbReference type="ARBA" id="ARBA00022723"/>
    </source>
</evidence>
<keyword evidence="5 11" id="KW-0575">Peroxidase</keyword>
<dbReference type="PROSITE" id="PS50873">
    <property type="entry name" value="PEROXIDASE_4"/>
    <property type="match status" value="1"/>
</dbReference>
<evidence type="ECO:0000256" key="4">
    <source>
        <dbReference type="ARBA" id="ARBA00012313"/>
    </source>
</evidence>
<comment type="cofactor">
    <cofactor evidence="11">
        <name>heme b</name>
        <dbReference type="ChEBI" id="CHEBI:60344"/>
    </cofactor>
    <text evidence="11">Binds 1 heme b (iron(II)-protoporphyrin IX) group per subunit.</text>
</comment>
<comment type="function">
    <text evidence="2">Removal of H(2)O(2), oxidation of toxic reductants, biosynthesis and degradation of lignin, suberization, auxin catabolism, response to environmental stresses such as wounding, pathogen attack and oxidative stress. These functions might be dependent on each isozyme/isoform in each plant tissue.</text>
</comment>
<dbReference type="Proteomes" id="UP001174677">
    <property type="component" value="Chromosome 2"/>
</dbReference>
<organism evidence="13 14">
    <name type="scientific">Hevea brasiliensis</name>
    <name type="common">Para rubber tree</name>
    <name type="synonym">Siphonia brasiliensis</name>
    <dbReference type="NCBI Taxonomy" id="3981"/>
    <lineage>
        <taxon>Eukaryota</taxon>
        <taxon>Viridiplantae</taxon>
        <taxon>Streptophyta</taxon>
        <taxon>Embryophyta</taxon>
        <taxon>Tracheophyta</taxon>
        <taxon>Spermatophyta</taxon>
        <taxon>Magnoliopsida</taxon>
        <taxon>eudicotyledons</taxon>
        <taxon>Gunneridae</taxon>
        <taxon>Pentapetalae</taxon>
        <taxon>rosids</taxon>
        <taxon>fabids</taxon>
        <taxon>Malpighiales</taxon>
        <taxon>Euphorbiaceae</taxon>
        <taxon>Crotonoideae</taxon>
        <taxon>Micrandreae</taxon>
        <taxon>Hevea</taxon>
    </lineage>
</organism>
<dbReference type="PRINTS" id="PR00458">
    <property type="entry name" value="PEROXIDASE"/>
</dbReference>
<keyword evidence="11" id="KW-0732">Signal</keyword>
<dbReference type="EC" id="1.11.1.7" evidence="4 11"/>
<comment type="similarity">
    <text evidence="11">Belongs to the peroxidase family. Classical plant (class III) peroxidase subfamily.</text>
</comment>
<feature type="signal peptide" evidence="11">
    <location>
        <begin position="1"/>
        <end position="21"/>
    </location>
</feature>
<dbReference type="PRINTS" id="PR00461">
    <property type="entry name" value="PLPEROXIDASE"/>
</dbReference>
<dbReference type="PANTHER" id="PTHR31235">
    <property type="entry name" value="PEROXIDASE 25-RELATED"/>
    <property type="match status" value="1"/>
</dbReference>
<dbReference type="EMBL" id="JARPOI010000002">
    <property type="protein sequence ID" value="KAJ9187431.1"/>
    <property type="molecule type" value="Genomic_DNA"/>
</dbReference>
<keyword evidence="14" id="KW-1185">Reference proteome</keyword>
<evidence type="ECO:0000256" key="3">
    <source>
        <dbReference type="ARBA" id="ARBA00006873"/>
    </source>
</evidence>
<keyword evidence="6 11" id="KW-0349">Heme</keyword>
<dbReference type="InterPro" id="IPR010255">
    <property type="entry name" value="Haem_peroxidase_sf"/>
</dbReference>
<feature type="chain" id="PRO_5044994906" description="Peroxidase" evidence="11">
    <location>
        <begin position="22"/>
        <end position="321"/>
    </location>
</feature>
<keyword evidence="11" id="KW-0964">Secreted</keyword>
<dbReference type="InterPro" id="IPR033905">
    <property type="entry name" value="Secretory_peroxidase"/>
</dbReference>
<dbReference type="PROSITE" id="PS00436">
    <property type="entry name" value="PEROXIDASE_2"/>
    <property type="match status" value="1"/>
</dbReference>
<dbReference type="Gene3D" id="1.10.520.10">
    <property type="match status" value="1"/>
</dbReference>
<dbReference type="InterPro" id="IPR002016">
    <property type="entry name" value="Haem_peroxidase"/>
</dbReference>
<evidence type="ECO:0000259" key="12">
    <source>
        <dbReference type="PROSITE" id="PS50873"/>
    </source>
</evidence>
<keyword evidence="9 11" id="KW-0408">Iron</keyword>
<evidence type="ECO:0000256" key="2">
    <source>
        <dbReference type="ARBA" id="ARBA00002322"/>
    </source>
</evidence>
<evidence type="ECO:0000256" key="6">
    <source>
        <dbReference type="ARBA" id="ARBA00022617"/>
    </source>
</evidence>
<evidence type="ECO:0000256" key="5">
    <source>
        <dbReference type="ARBA" id="ARBA00022559"/>
    </source>
</evidence>
<dbReference type="Pfam" id="PF00141">
    <property type="entry name" value="peroxidase"/>
    <property type="match status" value="1"/>
</dbReference>
<dbReference type="InterPro" id="IPR019794">
    <property type="entry name" value="Peroxidases_AS"/>
</dbReference>
<dbReference type="Gene3D" id="1.10.420.10">
    <property type="entry name" value="Peroxidase, domain 2"/>
    <property type="match status" value="1"/>
</dbReference>
<feature type="domain" description="Plant heme peroxidase family profile" evidence="12">
    <location>
        <begin position="23"/>
        <end position="321"/>
    </location>
</feature>
<evidence type="ECO:0000256" key="9">
    <source>
        <dbReference type="ARBA" id="ARBA00023004"/>
    </source>
</evidence>